<dbReference type="PANTHER" id="PTHR44103:SF1">
    <property type="entry name" value="PROPROTEIN CONVERTASE P"/>
    <property type="match status" value="1"/>
</dbReference>
<proteinExistence type="predicted"/>
<dbReference type="Proteomes" id="UP001278571">
    <property type="component" value="Unassembled WGS sequence"/>
</dbReference>
<protein>
    <submittedName>
        <fullName evidence="3">VCBS repeat-containing protein</fullName>
    </submittedName>
</protein>
<sequence length="738" mass="76496">MRHHRSTAPRRLAAAAAVALAVTAGVLTAPAVAAGPPVAAAGSAESAGAQQEVPVIQDGGTLYASGISGFLTWHSTDGVSSSVWTRYADGSTTALPHGTGAYRHLRGTDVLVKVDGLVHTFLDMGADAEPVVMDLGTLGPGYQAGYPVGPASLVTVWSNPSGGEELHLVTATTDGLRAEPVTGLPAGADITSFSAPSPGTVLVRYADPADTTAISRIALVDTARAERVVDVAPAHPTGSVAVSATHLAWVEQPTSSTATVVVMPRGGTPATALRIPLTKAGSVKVQLIDGWVLYGKGGHDPSSAGPNPLYGVTARSLTGETSLKVLDTYTASATGPDGTVLVQGGTLAAGEGMYRVAPGPDGVPVAQQVASTGRPTALTLLGSDVPAVMDFDKQNPAILAWRLSSGAIATATLTHVATGRTVRLSLYSSGGRVEETWDGEFDDDVPGPNGAWTWRLTAKPGNGIGPNLDATGTFRVQRAAVPHDFDDNGLPDVLGLSENGTFERHTVINAATDWYAVYAPSTVLGTGWNVYDRIVPTANVGGAAHADILTRDRTGVLWLHQGNGTGLAHRVKVGGGWQIYDQITSAADLTGDGRTDLVATDKTGVLWLYKGTGNATFPFAARTRVGGGWNAYNRIAAVGNLAGAPAGDLVARDRDGVLWLYLGKGDGTFASRTRIGGGWGGFTQIIGVGDQDRDGRGDLMAVHEQTGPSLYRGTGDWRKPLAARQYMYDYHLPYGIYY</sequence>
<dbReference type="RefSeq" id="WP_319007435.1">
    <property type="nucleotide sequence ID" value="NZ_JAWJZF010000160.1"/>
</dbReference>
<dbReference type="InterPro" id="IPR028994">
    <property type="entry name" value="Integrin_alpha_N"/>
</dbReference>
<keyword evidence="1 2" id="KW-0732">Signal</keyword>
<evidence type="ECO:0000313" key="3">
    <source>
        <dbReference type="EMBL" id="MDX2290840.1"/>
    </source>
</evidence>
<name>A0ABU4JZB5_9ACTN</name>
<dbReference type="EMBL" id="JAWJZF010000160">
    <property type="protein sequence ID" value="MDX2290840.1"/>
    <property type="molecule type" value="Genomic_DNA"/>
</dbReference>
<keyword evidence="4" id="KW-1185">Reference proteome</keyword>
<reference evidence="3 4" key="1">
    <citation type="submission" date="2023-10" db="EMBL/GenBank/DDBJ databases">
        <authorList>
            <person name="Wang X.X."/>
        </authorList>
    </citation>
    <scope>NUCLEOTIDE SEQUENCE [LARGE SCALE GENOMIC DNA]</scope>
    <source>
        <strain evidence="3 4">NBRC 12816</strain>
    </source>
</reference>
<organism evidence="3 4">
    <name type="scientific">Streptomyces roseolus</name>
    <dbReference type="NCBI Taxonomy" id="67358"/>
    <lineage>
        <taxon>Bacteria</taxon>
        <taxon>Bacillati</taxon>
        <taxon>Actinomycetota</taxon>
        <taxon>Actinomycetes</taxon>
        <taxon>Kitasatosporales</taxon>
        <taxon>Streptomycetaceae</taxon>
        <taxon>Streptomyces</taxon>
    </lineage>
</organism>
<dbReference type="Pfam" id="PF13517">
    <property type="entry name" value="FG-GAP_3"/>
    <property type="match status" value="2"/>
</dbReference>
<dbReference type="SUPFAM" id="SSF69318">
    <property type="entry name" value="Integrin alpha N-terminal domain"/>
    <property type="match status" value="1"/>
</dbReference>
<gene>
    <name evidence="3" type="ORF">R2363_01360</name>
</gene>
<feature type="signal peptide" evidence="2">
    <location>
        <begin position="1"/>
        <end position="33"/>
    </location>
</feature>
<feature type="chain" id="PRO_5046472218" evidence="2">
    <location>
        <begin position="34"/>
        <end position="738"/>
    </location>
</feature>
<dbReference type="PANTHER" id="PTHR44103">
    <property type="entry name" value="PROPROTEIN CONVERTASE P"/>
    <property type="match status" value="1"/>
</dbReference>
<evidence type="ECO:0000256" key="1">
    <source>
        <dbReference type="ARBA" id="ARBA00022729"/>
    </source>
</evidence>
<comment type="caution">
    <text evidence="3">The sequence shown here is derived from an EMBL/GenBank/DDBJ whole genome shotgun (WGS) entry which is preliminary data.</text>
</comment>
<dbReference type="InterPro" id="IPR013517">
    <property type="entry name" value="FG-GAP"/>
</dbReference>
<evidence type="ECO:0000313" key="4">
    <source>
        <dbReference type="Proteomes" id="UP001278571"/>
    </source>
</evidence>
<accession>A0ABU4JZB5</accession>
<dbReference type="Gene3D" id="2.20.25.650">
    <property type="entry name" value="Tachylectin-2-like"/>
    <property type="match status" value="1"/>
</dbReference>
<evidence type="ECO:0000256" key="2">
    <source>
        <dbReference type="SAM" id="SignalP"/>
    </source>
</evidence>